<accession>A0A7W6NJH8</accession>
<evidence type="ECO:0000256" key="4">
    <source>
        <dbReference type="ARBA" id="ARBA00022898"/>
    </source>
</evidence>
<dbReference type="PRINTS" id="PR00800">
    <property type="entry name" value="YHDCRBOXLASE"/>
</dbReference>
<dbReference type="AlphaFoldDB" id="A0A7W6NJH8"/>
<dbReference type="Proteomes" id="UP000528286">
    <property type="component" value="Unassembled WGS sequence"/>
</dbReference>
<reference evidence="8 9" key="1">
    <citation type="submission" date="2020-08" db="EMBL/GenBank/DDBJ databases">
        <title>Genomic Encyclopedia of Type Strains, Phase IV (KMG-IV): sequencing the most valuable type-strain genomes for metagenomic binning, comparative biology and taxonomic classification.</title>
        <authorList>
            <person name="Goeker M."/>
        </authorList>
    </citation>
    <scope>NUCLEOTIDE SEQUENCE [LARGE SCALE GENOMIC DNA]</scope>
    <source>
        <strain evidence="8 9">DSM 29853</strain>
    </source>
</reference>
<proteinExistence type="inferred from homology"/>
<dbReference type="GO" id="GO:0006520">
    <property type="term" value="P:amino acid metabolic process"/>
    <property type="evidence" value="ECO:0007669"/>
    <property type="project" value="InterPro"/>
</dbReference>
<dbReference type="GO" id="GO:0016831">
    <property type="term" value="F:carboxy-lyase activity"/>
    <property type="evidence" value="ECO:0007669"/>
    <property type="project" value="UniProtKB-KW"/>
</dbReference>
<dbReference type="Gene3D" id="3.40.640.10">
    <property type="entry name" value="Type I PLP-dependent aspartate aminotransferase-like (Major domain)"/>
    <property type="match status" value="1"/>
</dbReference>
<keyword evidence="4 6" id="KW-0663">Pyridoxal phosphate</keyword>
<evidence type="ECO:0000313" key="8">
    <source>
        <dbReference type="EMBL" id="MBB4064415.1"/>
    </source>
</evidence>
<sequence length="480" mass="52528">MSETLHGRAAEAAALSFTESEMRRIMDKVGGMIVDHFTGLKDRPVTTPSTLPSLKAGLAEALPMEAVPVDDLLDQVRSFVLDQMTHQDHPRNFAFVPGPSNFIGAMADALASAYNIFCGAWIGPSGSAQIEITVIEWLRQLFEFPETAGGLFVSGGSMANMTCLAVARHEMLANNPFNATIYFSDQTHSSVAKGLKILGFQQYQLRKIASDGHYRLPMEALRQKIAADRQQGLVPFCVVANAGTTNAGAIDPLNEIADFCAAEGLWMHVDGAYGGSAALSPSGRKALDGLNRADSLSIDPHKWMFQPYEMGCAIVRNQAYLKDTFRVSAEYLKIMEESAEQPNFSDYGVQLTRGFRALKLWMSLKAFGVPAFREAIEGGIRMAEKTEERLRQNPAWEIVTPACLGIVTFRWTVDGMAEKDLDALNAKISSDLIMNGYAMLSPTVMSGRLVLRMCTINPRTTLEDIHGTVRTMEEIAAALV</sequence>
<dbReference type="GO" id="GO:0030170">
    <property type="term" value="F:pyridoxal phosphate binding"/>
    <property type="evidence" value="ECO:0007669"/>
    <property type="project" value="InterPro"/>
</dbReference>
<evidence type="ECO:0000256" key="5">
    <source>
        <dbReference type="ARBA" id="ARBA00023239"/>
    </source>
</evidence>
<dbReference type="InterPro" id="IPR010977">
    <property type="entry name" value="Aromatic_deC"/>
</dbReference>
<keyword evidence="9" id="KW-1185">Reference proteome</keyword>
<organism evidence="8 9">
    <name type="scientific">Gellertiella hungarica</name>
    <dbReference type="NCBI Taxonomy" id="1572859"/>
    <lineage>
        <taxon>Bacteria</taxon>
        <taxon>Pseudomonadati</taxon>
        <taxon>Pseudomonadota</taxon>
        <taxon>Alphaproteobacteria</taxon>
        <taxon>Hyphomicrobiales</taxon>
        <taxon>Rhizobiaceae</taxon>
        <taxon>Gellertiella</taxon>
    </lineage>
</organism>
<evidence type="ECO:0000256" key="7">
    <source>
        <dbReference type="RuleBase" id="RU000382"/>
    </source>
</evidence>
<evidence type="ECO:0000256" key="6">
    <source>
        <dbReference type="PIRSR" id="PIRSR602129-50"/>
    </source>
</evidence>
<dbReference type="PANTHER" id="PTHR11999">
    <property type="entry name" value="GROUP II PYRIDOXAL-5-PHOSPHATE DECARBOXYLASE"/>
    <property type="match status" value="1"/>
</dbReference>
<keyword evidence="3" id="KW-0210">Decarboxylase</keyword>
<dbReference type="SUPFAM" id="SSF53383">
    <property type="entry name" value="PLP-dependent transferases"/>
    <property type="match status" value="1"/>
</dbReference>
<keyword evidence="5 7" id="KW-0456">Lyase</keyword>
<evidence type="ECO:0000256" key="3">
    <source>
        <dbReference type="ARBA" id="ARBA00022793"/>
    </source>
</evidence>
<dbReference type="PANTHER" id="PTHR11999:SF70">
    <property type="entry name" value="MIP05841P"/>
    <property type="match status" value="1"/>
</dbReference>
<comment type="cofactor">
    <cofactor evidence="1 6 7">
        <name>pyridoxal 5'-phosphate</name>
        <dbReference type="ChEBI" id="CHEBI:597326"/>
    </cofactor>
</comment>
<dbReference type="GO" id="GO:0019752">
    <property type="term" value="P:carboxylic acid metabolic process"/>
    <property type="evidence" value="ECO:0007669"/>
    <property type="project" value="InterPro"/>
</dbReference>
<evidence type="ECO:0000313" key="9">
    <source>
        <dbReference type="Proteomes" id="UP000528286"/>
    </source>
</evidence>
<dbReference type="InterPro" id="IPR015421">
    <property type="entry name" value="PyrdxlP-dep_Trfase_major"/>
</dbReference>
<dbReference type="Pfam" id="PF00282">
    <property type="entry name" value="Pyridoxal_deC"/>
    <property type="match status" value="1"/>
</dbReference>
<comment type="similarity">
    <text evidence="2 7">Belongs to the group II decarboxylase family.</text>
</comment>
<dbReference type="Gene3D" id="3.90.1150.10">
    <property type="entry name" value="Aspartate Aminotransferase, domain 1"/>
    <property type="match status" value="1"/>
</dbReference>
<dbReference type="InterPro" id="IPR002129">
    <property type="entry name" value="PyrdxlP-dep_de-COase"/>
</dbReference>
<dbReference type="InterPro" id="IPR015422">
    <property type="entry name" value="PyrdxlP-dep_Trfase_small"/>
</dbReference>
<evidence type="ECO:0000256" key="1">
    <source>
        <dbReference type="ARBA" id="ARBA00001933"/>
    </source>
</evidence>
<feature type="modified residue" description="N6-(pyridoxal phosphate)lysine" evidence="6">
    <location>
        <position position="302"/>
    </location>
</feature>
<dbReference type="EMBL" id="JACIEZ010000002">
    <property type="protein sequence ID" value="MBB4064415.1"/>
    <property type="molecule type" value="Genomic_DNA"/>
</dbReference>
<gene>
    <name evidence="8" type="ORF">GGR23_001592</name>
</gene>
<comment type="caution">
    <text evidence="8">The sequence shown here is derived from an EMBL/GenBank/DDBJ whole genome shotgun (WGS) entry which is preliminary data.</text>
</comment>
<dbReference type="RefSeq" id="WP_210296889.1">
    <property type="nucleotide sequence ID" value="NZ_JACIEZ010000002.1"/>
</dbReference>
<name>A0A7W6NJH8_9HYPH</name>
<dbReference type="InterPro" id="IPR015424">
    <property type="entry name" value="PyrdxlP-dep_Trfase"/>
</dbReference>
<evidence type="ECO:0000256" key="2">
    <source>
        <dbReference type="ARBA" id="ARBA00009533"/>
    </source>
</evidence>
<dbReference type="Gene3D" id="1.20.1340.10">
    <property type="entry name" value="dopa decarboxylase, N-terminal domain"/>
    <property type="match status" value="1"/>
</dbReference>
<protein>
    <submittedName>
        <fullName evidence="8">Glutamate/tyrosine decarboxylase-like PLP-dependent enzyme</fullName>
    </submittedName>
</protein>